<evidence type="ECO:0008006" key="4">
    <source>
        <dbReference type="Google" id="ProtNLM"/>
    </source>
</evidence>
<feature type="transmembrane region" description="Helical" evidence="1">
    <location>
        <begin position="56"/>
        <end position="75"/>
    </location>
</feature>
<keyword evidence="1" id="KW-1133">Transmembrane helix</keyword>
<keyword evidence="3" id="KW-1185">Reference proteome</keyword>
<evidence type="ECO:0000313" key="2">
    <source>
        <dbReference type="EMBL" id="GMR45911.1"/>
    </source>
</evidence>
<name>A0AAN5CKA6_9BILA</name>
<evidence type="ECO:0000313" key="3">
    <source>
        <dbReference type="Proteomes" id="UP001328107"/>
    </source>
</evidence>
<gene>
    <name evidence="2" type="ORF">PMAYCL1PPCAC_16106</name>
</gene>
<accession>A0AAN5CKA6</accession>
<protein>
    <recommendedName>
        <fullName evidence="4">G protein-coupled receptor</fullName>
    </recommendedName>
</protein>
<keyword evidence="1" id="KW-0812">Transmembrane</keyword>
<dbReference type="AlphaFoldDB" id="A0AAN5CKA6"/>
<organism evidence="2 3">
    <name type="scientific">Pristionchus mayeri</name>
    <dbReference type="NCBI Taxonomy" id="1317129"/>
    <lineage>
        <taxon>Eukaryota</taxon>
        <taxon>Metazoa</taxon>
        <taxon>Ecdysozoa</taxon>
        <taxon>Nematoda</taxon>
        <taxon>Chromadorea</taxon>
        <taxon>Rhabditida</taxon>
        <taxon>Rhabditina</taxon>
        <taxon>Diplogasteromorpha</taxon>
        <taxon>Diplogasteroidea</taxon>
        <taxon>Neodiplogasteridae</taxon>
        <taxon>Pristionchus</taxon>
    </lineage>
</organism>
<sequence length="185" mass="21144">VIGCKCILVSVLHSIILFLHRWRILLGRPLLACAIQVFIGDFIFYLFLFFLKYFQVIQTFCTMSMIAAFGAMIIARHQLLMPDGATLKMKTSLKMGLFCACYCEQHQIIALSVAQASERVKVKCKVNLIKLPQLRWRERGLNWFLFEATQHSLVAYLSYYGSFLFIPACCALISIPLGHMLVIIL</sequence>
<comment type="caution">
    <text evidence="2">The sequence shown here is derived from an EMBL/GenBank/DDBJ whole genome shotgun (WGS) entry which is preliminary data.</text>
</comment>
<evidence type="ECO:0000256" key="1">
    <source>
        <dbReference type="SAM" id="Phobius"/>
    </source>
</evidence>
<feature type="non-terminal residue" evidence="2">
    <location>
        <position position="185"/>
    </location>
</feature>
<dbReference type="EMBL" id="BTRK01000004">
    <property type="protein sequence ID" value="GMR45911.1"/>
    <property type="molecule type" value="Genomic_DNA"/>
</dbReference>
<dbReference type="Proteomes" id="UP001328107">
    <property type="component" value="Unassembled WGS sequence"/>
</dbReference>
<feature type="non-terminal residue" evidence="2">
    <location>
        <position position="1"/>
    </location>
</feature>
<keyword evidence="1" id="KW-0472">Membrane</keyword>
<proteinExistence type="predicted"/>
<feature type="transmembrane region" description="Helical" evidence="1">
    <location>
        <begin position="30"/>
        <end position="50"/>
    </location>
</feature>
<feature type="transmembrane region" description="Helical" evidence="1">
    <location>
        <begin position="165"/>
        <end position="184"/>
    </location>
</feature>
<reference evidence="3" key="1">
    <citation type="submission" date="2022-10" db="EMBL/GenBank/DDBJ databases">
        <title>Genome assembly of Pristionchus species.</title>
        <authorList>
            <person name="Yoshida K."/>
            <person name="Sommer R.J."/>
        </authorList>
    </citation>
    <scope>NUCLEOTIDE SEQUENCE [LARGE SCALE GENOMIC DNA]</scope>
    <source>
        <strain evidence="3">RS5460</strain>
    </source>
</reference>